<dbReference type="InterPro" id="IPR036866">
    <property type="entry name" value="RibonucZ/Hydroxyglut_hydro"/>
</dbReference>
<organism evidence="3 4">
    <name type="scientific">Umezawaea tangerina</name>
    <dbReference type="NCBI Taxonomy" id="84725"/>
    <lineage>
        <taxon>Bacteria</taxon>
        <taxon>Bacillati</taxon>
        <taxon>Actinomycetota</taxon>
        <taxon>Actinomycetes</taxon>
        <taxon>Pseudonocardiales</taxon>
        <taxon>Pseudonocardiaceae</taxon>
        <taxon>Umezawaea</taxon>
    </lineage>
</organism>
<protein>
    <submittedName>
        <fullName evidence="3">L-ascorbate metabolism protein UlaG (Beta-lactamase superfamily)</fullName>
    </submittedName>
</protein>
<sequence length="362" mass="39398">MRKTTGVLLGLAAAGAAWAVRGVPAALGGKPDPALLRRSPQFRDGTFHNVKRTSTMPDAESAGVFREFLFGGGRRKPSGPVPLVGPPTGTTSAEGLHITWYGHASSLVEIDGVRVLFDPIWSDRCSPSELVGPKRLHPVPHELSDLPPIDAVVISHDHYDHLDLPTVRALTQDSTAPFVVPLGIGAHLRRWNVPESRIVELDWNEGHEVAGVRLTATAAQHFSGRGLKRDNTLWASWVVAGPRHRVFYSGDTGYFDGYADIGAEHGPFDASLVQIGAYSVGWPDIHMTPEEGVRAHLALNGGLLIPVHWATFNLSVHDWSEPVDRVWRETKAHDIKLAVPKPGERVDVNDPPAVDGWWQALA</sequence>
<accession>A0A2T0TAN4</accession>
<gene>
    <name evidence="3" type="ORF">CLV43_104562</name>
</gene>
<dbReference type="GO" id="GO:0005737">
    <property type="term" value="C:cytoplasm"/>
    <property type="evidence" value="ECO:0007669"/>
    <property type="project" value="TreeGrafter"/>
</dbReference>
<comment type="caution">
    <text evidence="3">The sequence shown here is derived from an EMBL/GenBank/DDBJ whole genome shotgun (WGS) entry which is preliminary data.</text>
</comment>
<proteinExistence type="predicted"/>
<dbReference type="Gene3D" id="3.60.15.10">
    <property type="entry name" value="Ribonuclease Z/Hydroxyacylglutathione hydrolase-like"/>
    <property type="match status" value="1"/>
</dbReference>
<dbReference type="AlphaFoldDB" id="A0A2T0TAN4"/>
<dbReference type="Proteomes" id="UP000239494">
    <property type="component" value="Unassembled WGS sequence"/>
</dbReference>
<dbReference type="OrthoDB" id="9805728at2"/>
<name>A0A2T0TAN4_9PSEU</name>
<evidence type="ECO:0000313" key="4">
    <source>
        <dbReference type="Proteomes" id="UP000239494"/>
    </source>
</evidence>
<evidence type="ECO:0000256" key="1">
    <source>
        <dbReference type="SAM" id="SignalP"/>
    </source>
</evidence>
<dbReference type="RefSeq" id="WP_106188094.1">
    <property type="nucleotide sequence ID" value="NZ_PVTF01000004.1"/>
</dbReference>
<evidence type="ECO:0000259" key="2">
    <source>
        <dbReference type="Pfam" id="PF12706"/>
    </source>
</evidence>
<feature type="domain" description="Metallo-beta-lactamase" evidence="2">
    <location>
        <begin position="114"/>
        <end position="309"/>
    </location>
</feature>
<evidence type="ECO:0000313" key="3">
    <source>
        <dbReference type="EMBL" id="PRY42727.1"/>
    </source>
</evidence>
<dbReference type="InterPro" id="IPR001279">
    <property type="entry name" value="Metallo-B-lactamas"/>
</dbReference>
<dbReference type="EMBL" id="PVTF01000004">
    <property type="protein sequence ID" value="PRY42727.1"/>
    <property type="molecule type" value="Genomic_DNA"/>
</dbReference>
<keyword evidence="1" id="KW-0732">Signal</keyword>
<dbReference type="Pfam" id="PF12706">
    <property type="entry name" value="Lactamase_B_2"/>
    <property type="match status" value="1"/>
</dbReference>
<keyword evidence="4" id="KW-1185">Reference proteome</keyword>
<dbReference type="PANTHER" id="PTHR15032">
    <property type="entry name" value="N-ACYL-PHOSPHATIDYLETHANOLAMINE-HYDROLYZING PHOSPHOLIPASE D"/>
    <property type="match status" value="1"/>
</dbReference>
<dbReference type="PANTHER" id="PTHR15032:SF4">
    <property type="entry name" value="N-ACYL-PHOSPHATIDYLETHANOLAMINE-HYDROLYZING PHOSPHOLIPASE D"/>
    <property type="match status" value="1"/>
</dbReference>
<dbReference type="SUPFAM" id="SSF56281">
    <property type="entry name" value="Metallo-hydrolase/oxidoreductase"/>
    <property type="match status" value="1"/>
</dbReference>
<reference evidence="3 4" key="1">
    <citation type="submission" date="2018-03" db="EMBL/GenBank/DDBJ databases">
        <title>Genomic Encyclopedia of Archaeal and Bacterial Type Strains, Phase II (KMG-II): from individual species to whole genera.</title>
        <authorList>
            <person name="Goeker M."/>
        </authorList>
    </citation>
    <scope>NUCLEOTIDE SEQUENCE [LARGE SCALE GENOMIC DNA]</scope>
    <source>
        <strain evidence="3 4">DSM 44720</strain>
    </source>
</reference>
<feature type="signal peptide" evidence="1">
    <location>
        <begin position="1"/>
        <end position="19"/>
    </location>
</feature>
<feature type="chain" id="PRO_5038391289" evidence="1">
    <location>
        <begin position="20"/>
        <end position="362"/>
    </location>
</feature>